<dbReference type="EMBL" id="FWXB01000025">
    <property type="protein sequence ID" value="SMC14400.1"/>
    <property type="molecule type" value="Genomic_DNA"/>
</dbReference>
<protein>
    <recommendedName>
        <fullName evidence="3">SpoIIAA-like protein</fullName>
    </recommendedName>
</protein>
<reference evidence="1 2" key="1">
    <citation type="submission" date="2017-03" db="EMBL/GenBank/DDBJ databases">
        <authorList>
            <person name="Afonso C.L."/>
            <person name="Miller P.J."/>
            <person name="Scott M.A."/>
            <person name="Spackman E."/>
            <person name="Goraichik I."/>
            <person name="Dimitrov K.M."/>
            <person name="Suarez D.L."/>
            <person name="Swayne D.E."/>
        </authorList>
    </citation>
    <scope>NUCLEOTIDE SEQUENCE [LARGE SCALE GENOMIC DNA]</scope>
    <source>
        <strain evidence="1 2">CECT 7745</strain>
    </source>
</reference>
<dbReference type="InterPro" id="IPR038396">
    <property type="entry name" value="SpoIIAA-like_sf"/>
</dbReference>
<dbReference type="Gene3D" id="3.40.50.10600">
    <property type="entry name" value="SpoIIaa-like domains"/>
    <property type="match status" value="1"/>
</dbReference>
<dbReference type="Proteomes" id="UP000193224">
    <property type="component" value="Unassembled WGS sequence"/>
</dbReference>
<evidence type="ECO:0000313" key="1">
    <source>
        <dbReference type="EMBL" id="SMC14400.1"/>
    </source>
</evidence>
<gene>
    <name evidence="1" type="ORF">ROA7745_04267</name>
</gene>
<dbReference type="InterPro" id="IPR021866">
    <property type="entry name" value="SpoIIAA-like"/>
</dbReference>
<evidence type="ECO:0000313" key="2">
    <source>
        <dbReference type="Proteomes" id="UP000193224"/>
    </source>
</evidence>
<sequence>MLNVSKPSANRVDIELSGALDAEAMRSALDHLIEKSEGITHGKMLYKISDFEMPTLGAMAVEFYRMPKLFSLTSKFDKCAVLSDTAWIRTAAEIEGAVIPSLAIKSFALADTKAAEAWLDGRVEEKSSEEEEENFPV</sequence>
<dbReference type="Pfam" id="PF11964">
    <property type="entry name" value="SpoIIAA-like"/>
    <property type="match status" value="1"/>
</dbReference>
<name>A0A1X7BY24_9RHOB</name>
<keyword evidence="2" id="KW-1185">Reference proteome</keyword>
<dbReference type="InterPro" id="IPR036513">
    <property type="entry name" value="STAS_dom_sf"/>
</dbReference>
<organism evidence="1 2">
    <name type="scientific">Roseovarius aestuarii</name>
    <dbReference type="NCBI Taxonomy" id="475083"/>
    <lineage>
        <taxon>Bacteria</taxon>
        <taxon>Pseudomonadati</taxon>
        <taxon>Pseudomonadota</taxon>
        <taxon>Alphaproteobacteria</taxon>
        <taxon>Rhodobacterales</taxon>
        <taxon>Roseobacteraceae</taxon>
        <taxon>Roseovarius</taxon>
    </lineage>
</organism>
<dbReference type="OrthoDB" id="7619266at2"/>
<accession>A0A1X7BY24</accession>
<evidence type="ECO:0008006" key="3">
    <source>
        <dbReference type="Google" id="ProtNLM"/>
    </source>
</evidence>
<dbReference type="AlphaFoldDB" id="A0A1X7BY24"/>
<dbReference type="RefSeq" id="WP_085802312.1">
    <property type="nucleotide sequence ID" value="NZ_FWXB01000025.1"/>
</dbReference>
<dbReference type="SUPFAM" id="SSF52091">
    <property type="entry name" value="SpoIIaa-like"/>
    <property type="match status" value="1"/>
</dbReference>
<proteinExistence type="predicted"/>